<sequence length="1386" mass="149561">MSYPPVPYPPLDQPPISTQSAGHDLGVHDNSEKSQSESQPALVDEQHDSDPGSAKSEAVAQAVAPADEIELHEDEILDEDATASTVDSSEGREKFDDVDMERLCEDFGAALDDAGKQGSIFFQQTCPEAPNPGLVIADLGMLGLPLNPREAEILKTRCTPPAFPTNSDVPPQDATWGSWELDARMITFQNPKWSSFLGKTVREVCNTLGVGYDSSKPTCTLHKLVLHGPGSHTAPQVEITESPHTFAALTIILPSPHTGGDTQLWHDALASVHPTSASSTFDTSVLAWYTGVAHAIAPVAAGHRLALVYALAHTTRAPPPALAAHTAAAHRLHRLAAAWSAAPDEDPELDEDAPDKIVCLLDHDYAREDMRVGALIGADARRAEALATLARAHGVGFGFATADCCLSGPCDGDHGDDDDDDNPWGRKSWRRSRSSSPESVYHGFDDVEQRDVSLSHFVDAEGRLIADSLEYEDYEAYPEDLTEGVEHGDHDSEKCAEYYHTLERTYTRTALVVWPCWSSITSLLYKGERGLLRACAELAASAPATDTRTLAATILASPHLARHAPHAARTVADFAVGAGDARLWRKAVKACAPHGGLAVLPDAKKLAALERFGWEGVRAGFEKMLHHEQHNAPRFAFLERVAQWAAMRCPAGPGALLAWVAERAEKALARLRTPAKEECGVLLGALAQHGGLPVLDEVVLPQLLALSDKDFLEDFARHLFADAPLGSEDEKHPIVAKLVDAVLSKTTFYQPHGPADQTAHARRCIKLCVDTGCANLVPSTIDRIVDVSALSPGDAQGSARTVMLPLLAWCMDAKNQEDGAQAVPDACIDKLRETGVKLYLDWCASNFGYNRAYVATLVRATATDGDPTRFMTLVVPRLKAMTLRPDACRALAEELHAQPPHFAFPAGYAGETVQDVVGHFLGAYVRALPQQLAAAQECIQLCVDVGCRALVAHVVERVADTADVSLKLRASEGQRRARDVMLPLLAWLVARRLKEPDVVPDAGVEKLRKAGVKLYLDWILGPAFEIARAHVTTLWEVTVVDGDPTSFVKAVIPRLKSAKISPVSCRSIAEELNVQRTNVTYPPGYEGEKLDVAAAYFSAVYVSSVLLTKPHNVTETLDWCIAMKSPVLVPAFVQRLTSNQCLGHNSIVTNVLLPVLPDLRKRGVQHGILDALAPVFARTLSVWTDRVLGPLPTTTSAALSAQLAGLARWTCSCYPCKRAREVLTQSPERVVRVESIGANNRKHLESKLAQYAGALATWTLLRTTPQGLEIRKKDGLHQLVRWRTEQMKGLGVLQAMGSDDAELRRLLGEHYDRVVARVWGAAGPPGGRPVAHPAAAAAAAPPPPPAELATGLPAPAAVARPASEAGQPPPKRRKVAANSENIIDLT</sequence>
<evidence type="ECO:0000313" key="2">
    <source>
        <dbReference type="EMBL" id="GJE87332.1"/>
    </source>
</evidence>
<feature type="compositionally biased region" description="Basic and acidic residues" evidence="1">
    <location>
        <begin position="25"/>
        <end position="35"/>
    </location>
</feature>
<feature type="compositionally biased region" description="Acidic residues" evidence="1">
    <location>
        <begin position="67"/>
        <end position="81"/>
    </location>
</feature>
<feature type="region of interest" description="Disordered" evidence="1">
    <location>
        <begin position="416"/>
        <end position="441"/>
    </location>
</feature>
<organism evidence="2 3">
    <name type="scientific">Phanerochaete sordida</name>
    <dbReference type="NCBI Taxonomy" id="48140"/>
    <lineage>
        <taxon>Eukaryota</taxon>
        <taxon>Fungi</taxon>
        <taxon>Dikarya</taxon>
        <taxon>Basidiomycota</taxon>
        <taxon>Agaricomycotina</taxon>
        <taxon>Agaricomycetes</taxon>
        <taxon>Polyporales</taxon>
        <taxon>Phanerochaetaceae</taxon>
        <taxon>Phanerochaete</taxon>
    </lineage>
</organism>
<feature type="compositionally biased region" description="Pro residues" evidence="1">
    <location>
        <begin position="1"/>
        <end position="13"/>
    </location>
</feature>
<gene>
    <name evidence="2" type="ORF">PsYK624_034150</name>
</gene>
<protein>
    <submittedName>
        <fullName evidence="2">Uncharacterized protein</fullName>
    </submittedName>
</protein>
<reference evidence="2 3" key="1">
    <citation type="submission" date="2021-08" db="EMBL/GenBank/DDBJ databases">
        <title>Draft Genome Sequence of Phanerochaete sordida strain YK-624.</title>
        <authorList>
            <person name="Mori T."/>
            <person name="Dohra H."/>
            <person name="Suzuki T."/>
            <person name="Kawagishi H."/>
            <person name="Hirai H."/>
        </authorList>
    </citation>
    <scope>NUCLEOTIDE SEQUENCE [LARGE SCALE GENOMIC DNA]</scope>
    <source>
        <strain evidence="2 3">YK-624</strain>
    </source>
</reference>
<name>A0A9P3G3B6_9APHY</name>
<feature type="region of interest" description="Disordered" evidence="1">
    <location>
        <begin position="1324"/>
        <end position="1386"/>
    </location>
</feature>
<keyword evidence="3" id="KW-1185">Reference proteome</keyword>
<dbReference type="OrthoDB" id="3269573at2759"/>
<evidence type="ECO:0000256" key="1">
    <source>
        <dbReference type="SAM" id="MobiDB-lite"/>
    </source>
</evidence>
<feature type="compositionally biased region" description="Low complexity" evidence="1">
    <location>
        <begin position="1328"/>
        <end position="1339"/>
    </location>
</feature>
<accession>A0A9P3G3B6</accession>
<comment type="caution">
    <text evidence="2">The sequence shown here is derived from an EMBL/GenBank/DDBJ whole genome shotgun (WGS) entry which is preliminary data.</text>
</comment>
<proteinExistence type="predicted"/>
<dbReference type="Proteomes" id="UP000703269">
    <property type="component" value="Unassembled WGS sequence"/>
</dbReference>
<feature type="region of interest" description="Disordered" evidence="1">
    <location>
        <begin position="1"/>
        <end position="94"/>
    </location>
</feature>
<feature type="compositionally biased region" description="Low complexity" evidence="1">
    <location>
        <begin position="1347"/>
        <end position="1365"/>
    </location>
</feature>
<evidence type="ECO:0000313" key="3">
    <source>
        <dbReference type="Proteomes" id="UP000703269"/>
    </source>
</evidence>
<dbReference type="PANTHER" id="PTHR33099:SF13">
    <property type="entry name" value="F-BOX DOMAIN-CONTAINING PROTEIN-RELATED"/>
    <property type="match status" value="1"/>
</dbReference>
<dbReference type="PANTHER" id="PTHR33099">
    <property type="entry name" value="FE2OG DIOXYGENASE DOMAIN-CONTAINING PROTEIN"/>
    <property type="match status" value="1"/>
</dbReference>
<dbReference type="EMBL" id="BPQB01000006">
    <property type="protein sequence ID" value="GJE87332.1"/>
    <property type="molecule type" value="Genomic_DNA"/>
</dbReference>